<protein>
    <recommendedName>
        <fullName evidence="6">Sulfatase N-terminal domain-containing protein</fullName>
    </recommendedName>
</protein>
<sequence length="558" mass="63416">MAQVVRQPIILLVLLSCFIPDTKSNNAEIGVEIGERSPPNILLLYADDLGYGDISSYNQDSKIQTPNIDRLANNGMSFTDAHSSSGVCSPSRYALLTGRYHWRKFHEHLGRYGAPVLDKIQLTLAEMLKDVGYHTALVGKWHLGWDWNAIKKNPNNNRDFASDFDWSKRIPGGPIERGGFDYYFGDDVINFPPYCWFENEGVYGQIPNDYFNQEKFKQLNQKEGSMQHNAGPMRDDWDFYAVLPTLLEKGIKYIETRDKVTPWFLFFSFPSPHLPIIPNDKFDGASDAGPYGDSVVQLDDSVGRLLHAVDAAGFTQNTLVVFTSDNGPETLTSKLAYVRATRYGHWSSGILRGAKRDLYEGGHRVPMIFKWPGIIPEGKTISALISQIDIFATVAAIVGYELTSEDAEDSYNQLPLLSGNYDEKGTRDTIIYNTNEVPINRVYAVRHKELVYITSKTGYTWITPPQTWNNEYGYRDDWHNQGQLYNLTSDVGQRRNIIPINNRYQIPPPLRPLIKQLKALLTKIRTSKSDSPRLLPMCLAKTRIMELDEVINRCKYST</sequence>
<proteinExistence type="inferred from homology"/>
<feature type="signal peptide" evidence="5">
    <location>
        <begin position="1"/>
        <end position="24"/>
    </location>
</feature>
<dbReference type="PANTHER" id="PTHR42693">
    <property type="entry name" value="ARYLSULFATASE FAMILY MEMBER"/>
    <property type="match status" value="1"/>
</dbReference>
<organism evidence="7">
    <name type="scientific">Aplanochytrium stocchinoi</name>
    <dbReference type="NCBI Taxonomy" id="215587"/>
    <lineage>
        <taxon>Eukaryota</taxon>
        <taxon>Sar</taxon>
        <taxon>Stramenopiles</taxon>
        <taxon>Bigyra</taxon>
        <taxon>Labyrinthulomycetes</taxon>
        <taxon>Thraustochytrida</taxon>
        <taxon>Thraustochytriidae</taxon>
        <taxon>Aplanochytrium</taxon>
    </lineage>
</organism>
<dbReference type="PANTHER" id="PTHR42693:SF53">
    <property type="entry name" value="ENDO-4-O-SULFATASE"/>
    <property type="match status" value="1"/>
</dbReference>
<feature type="chain" id="PRO_5031011468" description="Sulfatase N-terminal domain-containing protein" evidence="5">
    <location>
        <begin position="25"/>
        <end position="558"/>
    </location>
</feature>
<dbReference type="PROSITE" id="PS51257">
    <property type="entry name" value="PROKAR_LIPOPROTEIN"/>
    <property type="match status" value="1"/>
</dbReference>
<dbReference type="Gene3D" id="3.30.1120.10">
    <property type="match status" value="1"/>
</dbReference>
<comment type="similarity">
    <text evidence="1">Belongs to the sulfatase family.</text>
</comment>
<gene>
    <name evidence="7" type="ORF">ASTO00021_LOCUS13493</name>
</gene>
<evidence type="ECO:0000256" key="4">
    <source>
        <dbReference type="ARBA" id="ARBA00022837"/>
    </source>
</evidence>
<keyword evidence="5" id="KW-0732">Signal</keyword>
<keyword evidence="3" id="KW-0378">Hydrolase</keyword>
<dbReference type="EMBL" id="HBIN01017682">
    <property type="protein sequence ID" value="CAE0443405.1"/>
    <property type="molecule type" value="Transcribed_RNA"/>
</dbReference>
<dbReference type="PROSITE" id="PS00523">
    <property type="entry name" value="SULFATASE_1"/>
    <property type="match status" value="1"/>
</dbReference>
<evidence type="ECO:0000256" key="1">
    <source>
        <dbReference type="ARBA" id="ARBA00008779"/>
    </source>
</evidence>
<dbReference type="GO" id="GO:0046872">
    <property type="term" value="F:metal ion binding"/>
    <property type="evidence" value="ECO:0007669"/>
    <property type="project" value="UniProtKB-KW"/>
</dbReference>
<dbReference type="Gene3D" id="3.40.720.10">
    <property type="entry name" value="Alkaline Phosphatase, subunit A"/>
    <property type="match status" value="1"/>
</dbReference>
<evidence type="ECO:0000256" key="5">
    <source>
        <dbReference type="SAM" id="SignalP"/>
    </source>
</evidence>
<keyword evidence="4" id="KW-0106">Calcium</keyword>
<evidence type="ECO:0000256" key="3">
    <source>
        <dbReference type="ARBA" id="ARBA00022801"/>
    </source>
</evidence>
<dbReference type="GO" id="GO:0004065">
    <property type="term" value="F:arylsulfatase activity"/>
    <property type="evidence" value="ECO:0007669"/>
    <property type="project" value="TreeGrafter"/>
</dbReference>
<evidence type="ECO:0000259" key="6">
    <source>
        <dbReference type="Pfam" id="PF00884"/>
    </source>
</evidence>
<feature type="domain" description="Sulfatase N-terminal" evidence="6">
    <location>
        <begin position="39"/>
        <end position="400"/>
    </location>
</feature>
<dbReference type="InterPro" id="IPR050738">
    <property type="entry name" value="Sulfatase"/>
</dbReference>
<dbReference type="CDD" id="cd16143">
    <property type="entry name" value="ARS_like"/>
    <property type="match status" value="1"/>
</dbReference>
<evidence type="ECO:0000256" key="2">
    <source>
        <dbReference type="ARBA" id="ARBA00022723"/>
    </source>
</evidence>
<dbReference type="PROSITE" id="PS00149">
    <property type="entry name" value="SULFATASE_2"/>
    <property type="match status" value="1"/>
</dbReference>
<evidence type="ECO:0000313" key="7">
    <source>
        <dbReference type="EMBL" id="CAE0443405.1"/>
    </source>
</evidence>
<dbReference type="InterPro" id="IPR024607">
    <property type="entry name" value="Sulfatase_CS"/>
</dbReference>
<keyword evidence="2" id="KW-0479">Metal-binding</keyword>
<name>A0A7S3PLL4_9STRA</name>
<dbReference type="Pfam" id="PF00884">
    <property type="entry name" value="Sulfatase"/>
    <property type="match status" value="1"/>
</dbReference>
<dbReference type="InterPro" id="IPR000917">
    <property type="entry name" value="Sulfatase_N"/>
</dbReference>
<dbReference type="SUPFAM" id="SSF53649">
    <property type="entry name" value="Alkaline phosphatase-like"/>
    <property type="match status" value="1"/>
</dbReference>
<accession>A0A7S3PLL4</accession>
<dbReference type="InterPro" id="IPR017850">
    <property type="entry name" value="Alkaline_phosphatase_core_sf"/>
</dbReference>
<reference evidence="7" key="1">
    <citation type="submission" date="2021-01" db="EMBL/GenBank/DDBJ databases">
        <authorList>
            <person name="Corre E."/>
            <person name="Pelletier E."/>
            <person name="Niang G."/>
            <person name="Scheremetjew M."/>
            <person name="Finn R."/>
            <person name="Kale V."/>
            <person name="Holt S."/>
            <person name="Cochrane G."/>
            <person name="Meng A."/>
            <person name="Brown T."/>
            <person name="Cohen L."/>
        </authorList>
    </citation>
    <scope>NUCLEOTIDE SEQUENCE</scope>
    <source>
        <strain evidence="7">GSBS06</strain>
    </source>
</reference>
<dbReference type="AlphaFoldDB" id="A0A7S3PLL4"/>